<evidence type="ECO:0000256" key="3">
    <source>
        <dbReference type="ARBA" id="ARBA00022448"/>
    </source>
</evidence>
<sequence>MLNHAKTGVLAGAVATGLLISGCGALPSGDDGERRIRVGTTSAPSTLDPASAWDGSWELFKNVYQTLLYFPTGSTRPEPDAAQSCAFEDRDSKVYSCTLRPGLTFSDGHRLDAEAVKYSIDRVRTINSPTGPAPLLANLAKVEAAGSRTVTFRLKKPDSTFPFVLATPAAALVDPAEYPADTPRGQRHTIVGSGPYLLKSYEPGRRAVLAANPAYKGEAKRKNDAVDIEYYTSSEKLMADLKAGELDLSFRGMTPRQVTELNDHGGVRDGVKLTQVVGAEINYLVFNPRHRSVANPAVRRAVANLVDRDALIHEVYQGTSEALYSMVPRGVASHSTPFYERYPRPDKDKAAALLAAAGVSVPVPLTFWYTTDRYGAATEAQFKELERQLESSELFDITVKGLPWTKFQEGYQKGHYPVFGRGWFPDFPDPDNYIAPFVGERNAVGTPYESARITEELLPRSRRKPDRGGTAEYFAEAQEIIADDVRLLPLWQGRLYVAAREDVGGVEWSLDPSTIMIMSELYKLDW</sequence>
<comment type="subcellular location">
    <subcellularLocation>
        <location evidence="1">Cell envelope</location>
    </subcellularLocation>
</comment>
<dbReference type="Gene3D" id="3.10.105.10">
    <property type="entry name" value="Dipeptide-binding Protein, Domain 3"/>
    <property type="match status" value="1"/>
</dbReference>
<keyword evidence="4" id="KW-0732">Signal</keyword>
<evidence type="ECO:0000256" key="2">
    <source>
        <dbReference type="ARBA" id="ARBA00005695"/>
    </source>
</evidence>
<dbReference type="Pfam" id="PF00496">
    <property type="entry name" value="SBP_bac_5"/>
    <property type="match status" value="1"/>
</dbReference>
<dbReference type="Proteomes" id="UP001596413">
    <property type="component" value="Unassembled WGS sequence"/>
</dbReference>
<evidence type="ECO:0000313" key="6">
    <source>
        <dbReference type="EMBL" id="MFC7216863.1"/>
    </source>
</evidence>
<proteinExistence type="inferred from homology"/>
<name>A0ABW2G7V2_9ACTN</name>
<organism evidence="6 7">
    <name type="scientific">Streptomyces polyrhachis</name>
    <dbReference type="NCBI Taxonomy" id="1282885"/>
    <lineage>
        <taxon>Bacteria</taxon>
        <taxon>Bacillati</taxon>
        <taxon>Actinomycetota</taxon>
        <taxon>Actinomycetes</taxon>
        <taxon>Kitasatosporales</taxon>
        <taxon>Streptomycetaceae</taxon>
        <taxon>Streptomyces</taxon>
    </lineage>
</organism>
<accession>A0ABW2G7V2</accession>
<reference evidence="7" key="1">
    <citation type="journal article" date="2019" name="Int. J. Syst. Evol. Microbiol.">
        <title>The Global Catalogue of Microorganisms (GCM) 10K type strain sequencing project: providing services to taxonomists for standard genome sequencing and annotation.</title>
        <authorList>
            <consortium name="The Broad Institute Genomics Platform"/>
            <consortium name="The Broad Institute Genome Sequencing Center for Infectious Disease"/>
            <person name="Wu L."/>
            <person name="Ma J."/>
        </authorList>
    </citation>
    <scope>NUCLEOTIDE SEQUENCE [LARGE SCALE GENOMIC DNA]</scope>
    <source>
        <strain evidence="7">CGMCC 1.13681</strain>
    </source>
</reference>
<dbReference type="PIRSF" id="PIRSF002741">
    <property type="entry name" value="MppA"/>
    <property type="match status" value="1"/>
</dbReference>
<dbReference type="InterPro" id="IPR039424">
    <property type="entry name" value="SBP_5"/>
</dbReference>
<comment type="similarity">
    <text evidence="2">Belongs to the bacterial solute-binding protein 5 family.</text>
</comment>
<evidence type="ECO:0000259" key="5">
    <source>
        <dbReference type="Pfam" id="PF00496"/>
    </source>
</evidence>
<evidence type="ECO:0000256" key="1">
    <source>
        <dbReference type="ARBA" id="ARBA00004196"/>
    </source>
</evidence>
<dbReference type="PANTHER" id="PTHR30290">
    <property type="entry name" value="PERIPLASMIC BINDING COMPONENT OF ABC TRANSPORTER"/>
    <property type="match status" value="1"/>
</dbReference>
<dbReference type="PROSITE" id="PS51257">
    <property type="entry name" value="PROKAR_LIPOPROTEIN"/>
    <property type="match status" value="1"/>
</dbReference>
<gene>
    <name evidence="6" type="ORF">ACFQLX_01560</name>
</gene>
<dbReference type="InterPro" id="IPR000914">
    <property type="entry name" value="SBP_5_dom"/>
</dbReference>
<dbReference type="RefSeq" id="WP_386410895.1">
    <property type="nucleotide sequence ID" value="NZ_JBHSZO010000002.1"/>
</dbReference>
<protein>
    <submittedName>
        <fullName evidence="6">ABC transporter substrate-binding protein</fullName>
    </submittedName>
</protein>
<feature type="domain" description="Solute-binding protein family 5" evidence="5">
    <location>
        <begin position="77"/>
        <end position="442"/>
    </location>
</feature>
<comment type="caution">
    <text evidence="6">The sequence shown here is derived from an EMBL/GenBank/DDBJ whole genome shotgun (WGS) entry which is preliminary data.</text>
</comment>
<dbReference type="InterPro" id="IPR030678">
    <property type="entry name" value="Peptide/Ni-bd"/>
</dbReference>
<keyword evidence="3" id="KW-0813">Transport</keyword>
<dbReference type="SUPFAM" id="SSF53850">
    <property type="entry name" value="Periplasmic binding protein-like II"/>
    <property type="match status" value="1"/>
</dbReference>
<dbReference type="Gene3D" id="3.40.190.10">
    <property type="entry name" value="Periplasmic binding protein-like II"/>
    <property type="match status" value="1"/>
</dbReference>
<keyword evidence="7" id="KW-1185">Reference proteome</keyword>
<evidence type="ECO:0000313" key="7">
    <source>
        <dbReference type="Proteomes" id="UP001596413"/>
    </source>
</evidence>
<dbReference type="PANTHER" id="PTHR30290:SF10">
    <property type="entry name" value="PERIPLASMIC OLIGOPEPTIDE-BINDING PROTEIN-RELATED"/>
    <property type="match status" value="1"/>
</dbReference>
<dbReference type="EMBL" id="JBHSZO010000002">
    <property type="protein sequence ID" value="MFC7216863.1"/>
    <property type="molecule type" value="Genomic_DNA"/>
</dbReference>
<evidence type="ECO:0000256" key="4">
    <source>
        <dbReference type="ARBA" id="ARBA00022729"/>
    </source>
</evidence>